<sequence length="182" mass="20030">MEARLELEEMIRIDYLEVDSPVGPLLLAGTENGMCLIEFGQLANKPVEQNVMKWFGRRYSAVRLQQNGGQLNGAAAQLREYFAGKRRRFELKLDLQGTPFQLKVWHALSEIPYGETRSYAQIAGAVGSPKAVRAVGGANNRNPLPIVIPCHRVIGSDGTLTGYGGGLSIKEHLLSLERGVRI</sequence>
<dbReference type="PROSITE" id="PS00374">
    <property type="entry name" value="MGMT"/>
    <property type="match status" value="1"/>
</dbReference>
<dbReference type="EC" id="2.1.1.63" evidence="8"/>
<dbReference type="PANTHER" id="PTHR10815">
    <property type="entry name" value="METHYLATED-DNA--PROTEIN-CYSTEINE METHYLTRANSFERASE"/>
    <property type="match status" value="1"/>
</dbReference>
<gene>
    <name evidence="11" type="ORF">VF724_11325</name>
</gene>
<evidence type="ECO:0000313" key="12">
    <source>
        <dbReference type="Proteomes" id="UP001310386"/>
    </source>
</evidence>
<comment type="catalytic activity">
    <reaction evidence="1 8">
        <text>a 4-O-methyl-thymidine in DNA + L-cysteinyl-[protein] = a thymidine in DNA + S-methyl-L-cysteinyl-[protein]</text>
        <dbReference type="Rhea" id="RHEA:53428"/>
        <dbReference type="Rhea" id="RHEA-COMP:10131"/>
        <dbReference type="Rhea" id="RHEA-COMP:10132"/>
        <dbReference type="Rhea" id="RHEA-COMP:13555"/>
        <dbReference type="Rhea" id="RHEA-COMP:13556"/>
        <dbReference type="ChEBI" id="CHEBI:29950"/>
        <dbReference type="ChEBI" id="CHEBI:82612"/>
        <dbReference type="ChEBI" id="CHEBI:137386"/>
        <dbReference type="ChEBI" id="CHEBI:137387"/>
        <dbReference type="EC" id="2.1.1.63"/>
    </reaction>
</comment>
<reference evidence="11" key="1">
    <citation type="submission" date="2023-12" db="EMBL/GenBank/DDBJ databases">
        <title>Fervidustalea candida gen. nov., sp. nov., a novel member of the family Paenibacillaceae isolated from a geothermal area.</title>
        <authorList>
            <person name="Li W.-J."/>
            <person name="Jiao J.-Y."/>
            <person name="Chen Y."/>
        </authorList>
    </citation>
    <scope>NUCLEOTIDE SEQUENCE</scope>
    <source>
        <strain evidence="11">SYSU GA230002</strain>
    </source>
</reference>
<evidence type="ECO:0000256" key="2">
    <source>
        <dbReference type="ARBA" id="ARBA00022490"/>
    </source>
</evidence>
<evidence type="ECO:0000256" key="5">
    <source>
        <dbReference type="ARBA" id="ARBA00022763"/>
    </source>
</evidence>
<protein>
    <recommendedName>
        <fullName evidence="8">Methylated-DNA--protein-cysteine methyltransferase</fullName>
        <ecNumber evidence="8">2.1.1.63</ecNumber>
    </recommendedName>
    <alternativeName>
        <fullName evidence="8">6-O-methylguanine-DNA methyltransferase</fullName>
        <shortName evidence="8">MGMT</shortName>
    </alternativeName>
    <alternativeName>
        <fullName evidence="8">O-6-methylguanine-DNA-alkyltransferase</fullName>
    </alternativeName>
</protein>
<evidence type="ECO:0000259" key="10">
    <source>
        <dbReference type="Pfam" id="PF02870"/>
    </source>
</evidence>
<dbReference type="Gene3D" id="1.10.10.10">
    <property type="entry name" value="Winged helix-like DNA-binding domain superfamily/Winged helix DNA-binding domain"/>
    <property type="match status" value="1"/>
</dbReference>
<dbReference type="GO" id="GO:0032259">
    <property type="term" value="P:methylation"/>
    <property type="evidence" value="ECO:0007669"/>
    <property type="project" value="UniProtKB-KW"/>
</dbReference>
<keyword evidence="6 8" id="KW-0234">DNA repair</keyword>
<evidence type="ECO:0000256" key="1">
    <source>
        <dbReference type="ARBA" id="ARBA00001286"/>
    </source>
</evidence>
<dbReference type="InterPro" id="IPR036631">
    <property type="entry name" value="MGMT_N_sf"/>
</dbReference>
<keyword evidence="2 8" id="KW-0963">Cytoplasm</keyword>
<organism evidence="11 12">
    <name type="scientific">Ferviditalea candida</name>
    <dbReference type="NCBI Taxonomy" id="3108399"/>
    <lineage>
        <taxon>Bacteria</taxon>
        <taxon>Bacillati</taxon>
        <taxon>Bacillota</taxon>
        <taxon>Bacilli</taxon>
        <taxon>Bacillales</taxon>
        <taxon>Paenibacillaceae</taxon>
        <taxon>Ferviditalea</taxon>
    </lineage>
</organism>
<dbReference type="CDD" id="cd06445">
    <property type="entry name" value="ATase"/>
    <property type="match status" value="1"/>
</dbReference>
<dbReference type="SUPFAM" id="SSF46767">
    <property type="entry name" value="Methylated DNA-protein cysteine methyltransferase, C-terminal domain"/>
    <property type="match status" value="1"/>
</dbReference>
<dbReference type="GO" id="GO:0003908">
    <property type="term" value="F:methylated-DNA-[protein]-cysteine S-methyltransferase activity"/>
    <property type="evidence" value="ECO:0007669"/>
    <property type="project" value="UniProtKB-EC"/>
</dbReference>
<dbReference type="EMBL" id="JAYJLD010000015">
    <property type="protein sequence ID" value="MEB3102253.1"/>
    <property type="molecule type" value="Genomic_DNA"/>
</dbReference>
<dbReference type="RefSeq" id="WP_371754375.1">
    <property type="nucleotide sequence ID" value="NZ_JAYJLD010000015.1"/>
</dbReference>
<evidence type="ECO:0000313" key="11">
    <source>
        <dbReference type="EMBL" id="MEB3102253.1"/>
    </source>
</evidence>
<keyword evidence="4 8" id="KW-0808">Transferase</keyword>
<evidence type="ECO:0000256" key="7">
    <source>
        <dbReference type="ARBA" id="ARBA00049348"/>
    </source>
</evidence>
<dbReference type="InterPro" id="IPR001497">
    <property type="entry name" value="MethylDNA_cys_MeTrfase_AS"/>
</dbReference>
<proteinExistence type="inferred from homology"/>
<keyword evidence="12" id="KW-1185">Reference proteome</keyword>
<keyword evidence="5 8" id="KW-0227">DNA damage</keyword>
<dbReference type="Pfam" id="PF01035">
    <property type="entry name" value="DNA_binding_1"/>
    <property type="match status" value="1"/>
</dbReference>
<evidence type="ECO:0000256" key="3">
    <source>
        <dbReference type="ARBA" id="ARBA00022603"/>
    </source>
</evidence>
<comment type="similarity">
    <text evidence="8">Belongs to the MGMT family.</text>
</comment>
<dbReference type="InterPro" id="IPR036388">
    <property type="entry name" value="WH-like_DNA-bd_sf"/>
</dbReference>
<dbReference type="NCBIfam" id="TIGR00589">
    <property type="entry name" value="ogt"/>
    <property type="match status" value="1"/>
</dbReference>
<dbReference type="InterPro" id="IPR036217">
    <property type="entry name" value="MethylDNA_cys_MeTrfase_DNAb"/>
</dbReference>
<evidence type="ECO:0000256" key="8">
    <source>
        <dbReference type="HAMAP-Rule" id="MF_00772"/>
    </source>
</evidence>
<evidence type="ECO:0000256" key="6">
    <source>
        <dbReference type="ARBA" id="ARBA00023204"/>
    </source>
</evidence>
<comment type="subcellular location">
    <subcellularLocation>
        <location evidence="8">Cytoplasm</location>
    </subcellularLocation>
</comment>
<dbReference type="InterPro" id="IPR023546">
    <property type="entry name" value="MGMT"/>
</dbReference>
<feature type="domain" description="Methylguanine DNA methyltransferase ribonuclease-like" evidence="10">
    <location>
        <begin position="18"/>
        <end position="95"/>
    </location>
</feature>
<dbReference type="PANTHER" id="PTHR10815:SF5">
    <property type="entry name" value="METHYLATED-DNA--PROTEIN-CYSTEINE METHYLTRANSFERASE"/>
    <property type="match status" value="1"/>
</dbReference>
<comment type="function">
    <text evidence="8">Involved in the cellular defense against the biological effects of O6-methylguanine (O6-MeG) and O4-methylthymine (O4-MeT) in DNA. Repairs the methylated nucleobase in DNA by stoichiometrically transferring the methyl group to a cysteine residue in the enzyme. This is a suicide reaction: the enzyme is irreversibly inactivated.</text>
</comment>
<feature type="active site" description="Nucleophile; methyl group acceptor" evidence="8">
    <location>
        <position position="150"/>
    </location>
</feature>
<dbReference type="Pfam" id="PF02870">
    <property type="entry name" value="Methyltransf_1N"/>
    <property type="match status" value="1"/>
</dbReference>
<dbReference type="Gene3D" id="3.30.160.70">
    <property type="entry name" value="Methylated DNA-protein cysteine methyltransferase domain"/>
    <property type="match status" value="1"/>
</dbReference>
<accession>A0ABU5ZIC9</accession>
<comment type="catalytic activity">
    <reaction evidence="7 8">
        <text>a 6-O-methyl-2'-deoxyguanosine in DNA + L-cysteinyl-[protein] = S-methyl-L-cysteinyl-[protein] + a 2'-deoxyguanosine in DNA</text>
        <dbReference type="Rhea" id="RHEA:24000"/>
        <dbReference type="Rhea" id="RHEA-COMP:10131"/>
        <dbReference type="Rhea" id="RHEA-COMP:10132"/>
        <dbReference type="Rhea" id="RHEA-COMP:11367"/>
        <dbReference type="Rhea" id="RHEA-COMP:11368"/>
        <dbReference type="ChEBI" id="CHEBI:29950"/>
        <dbReference type="ChEBI" id="CHEBI:82612"/>
        <dbReference type="ChEBI" id="CHEBI:85445"/>
        <dbReference type="ChEBI" id="CHEBI:85448"/>
        <dbReference type="EC" id="2.1.1.63"/>
    </reaction>
</comment>
<dbReference type="SUPFAM" id="SSF53155">
    <property type="entry name" value="Methylated DNA-protein cysteine methyltransferase domain"/>
    <property type="match status" value="1"/>
</dbReference>
<comment type="miscellaneous">
    <text evidence="8">This enzyme catalyzes only one turnover and therefore is not strictly catalytic. According to one definition, an enzyme is a biocatalyst that acts repeatedly and over many reaction cycles.</text>
</comment>
<feature type="domain" description="Methylated-DNA-[protein]-cysteine S-methyltransferase DNA binding" evidence="9">
    <location>
        <begin position="99"/>
        <end position="178"/>
    </location>
</feature>
<evidence type="ECO:0000256" key="4">
    <source>
        <dbReference type="ARBA" id="ARBA00022679"/>
    </source>
</evidence>
<comment type="caution">
    <text evidence="11">The sequence shown here is derived from an EMBL/GenBank/DDBJ whole genome shotgun (WGS) entry which is preliminary data.</text>
</comment>
<dbReference type="InterPro" id="IPR008332">
    <property type="entry name" value="MethylG_MeTrfase_N"/>
</dbReference>
<name>A0ABU5ZIC9_9BACL</name>
<dbReference type="InterPro" id="IPR014048">
    <property type="entry name" value="MethylDNA_cys_MeTrfase_DNA-bd"/>
</dbReference>
<keyword evidence="3 8" id="KW-0489">Methyltransferase</keyword>
<evidence type="ECO:0000259" key="9">
    <source>
        <dbReference type="Pfam" id="PF01035"/>
    </source>
</evidence>
<dbReference type="Proteomes" id="UP001310386">
    <property type="component" value="Unassembled WGS sequence"/>
</dbReference>
<dbReference type="HAMAP" id="MF_00772">
    <property type="entry name" value="OGT"/>
    <property type="match status" value="1"/>
</dbReference>